<dbReference type="GO" id="GO:0006511">
    <property type="term" value="P:ubiquitin-dependent protein catabolic process"/>
    <property type="evidence" value="ECO:0007669"/>
    <property type="project" value="TreeGrafter"/>
</dbReference>
<dbReference type="PANTHER" id="PTHR10539:SF0">
    <property type="entry name" value="26S PROTEASOME NON-ATPASE REGULATORY SUBUNIT 13"/>
    <property type="match status" value="1"/>
</dbReference>
<dbReference type="SMART" id="SM00088">
    <property type="entry name" value="PINT"/>
    <property type="match status" value="1"/>
</dbReference>
<evidence type="ECO:0000313" key="4">
    <source>
        <dbReference type="EMBL" id="KAK4522514.1"/>
    </source>
</evidence>
<dbReference type="InterPro" id="IPR036390">
    <property type="entry name" value="WH_DNA-bd_sf"/>
</dbReference>
<comment type="similarity">
    <text evidence="1">Belongs to the proteasome subunit S11 family.</text>
</comment>
<keyword evidence="5" id="KW-1185">Reference proteome</keyword>
<accession>A0AAV9I625</accession>
<dbReference type="Pfam" id="PF01399">
    <property type="entry name" value="PCI"/>
    <property type="match status" value="1"/>
</dbReference>
<dbReference type="EMBL" id="JANCYU010000006">
    <property type="protein sequence ID" value="KAK4522514.1"/>
    <property type="molecule type" value="Genomic_DNA"/>
</dbReference>
<dbReference type="GO" id="GO:0005829">
    <property type="term" value="C:cytosol"/>
    <property type="evidence" value="ECO:0007669"/>
    <property type="project" value="TreeGrafter"/>
</dbReference>
<keyword evidence="2" id="KW-0647">Proteasome</keyword>
<sequence>MMSSSVEKYLSGLVKVEPRFEGIRELYIGKKWHQLTEELLSLISSSDVSGVNLVELYESFIQEFESNLNPLALVRILCGIARRQLKDSNEALKFIERATDAKVFISADEEASLFLKSETARLKLETGNISGAKQSLEEVGVELESKQDLDTVVHSSYHRLCAEYYKIVGPATKYYSSALLFFQYTPLESFTEEERVRWAYDLAVAALVAETIFNFGEILEYDIMQSLRNEKLQWLLDLLVAFKLGSIEKFTQVGDRARSQISQELALSSNWQFLERKIRLRSLVELATKKLAERVITFDDICQHCQVTNDQVEYLVMKALSLQLLQGTINEVEKTVTISYVQPKTLDRNEVELLYNRLIPWKTHVHQIALSLERSTEASLAQN</sequence>
<gene>
    <name evidence="4" type="ORF">GAYE_PCTG10G0404</name>
</gene>
<dbReference type="AlphaFoldDB" id="A0AAV9I625"/>
<dbReference type="Pfam" id="PF22037">
    <property type="entry name" value="PSD13_N"/>
    <property type="match status" value="1"/>
</dbReference>
<dbReference type="GO" id="GO:0008541">
    <property type="term" value="C:proteasome regulatory particle, lid subcomplex"/>
    <property type="evidence" value="ECO:0007669"/>
    <property type="project" value="TreeGrafter"/>
</dbReference>
<dbReference type="InterPro" id="IPR000717">
    <property type="entry name" value="PCI_dom"/>
</dbReference>
<dbReference type="PROSITE" id="PS50250">
    <property type="entry name" value="PCI"/>
    <property type="match status" value="1"/>
</dbReference>
<feature type="domain" description="PCI" evidence="3">
    <location>
        <begin position="171"/>
        <end position="343"/>
    </location>
</feature>
<proteinExistence type="inferred from homology"/>
<comment type="caution">
    <text evidence="4">The sequence shown here is derived from an EMBL/GenBank/DDBJ whole genome shotgun (WGS) entry which is preliminary data.</text>
</comment>
<dbReference type="SUPFAM" id="SSF46785">
    <property type="entry name" value="Winged helix' DNA-binding domain"/>
    <property type="match status" value="1"/>
</dbReference>
<evidence type="ECO:0000313" key="5">
    <source>
        <dbReference type="Proteomes" id="UP001300502"/>
    </source>
</evidence>
<dbReference type="InterPro" id="IPR035298">
    <property type="entry name" value="PSMD13"/>
</dbReference>
<evidence type="ECO:0000256" key="2">
    <source>
        <dbReference type="ARBA" id="ARBA00022942"/>
    </source>
</evidence>
<evidence type="ECO:0000259" key="3">
    <source>
        <dbReference type="PROSITE" id="PS50250"/>
    </source>
</evidence>
<name>A0AAV9I625_9RHOD</name>
<protein>
    <recommendedName>
        <fullName evidence="3">PCI domain-containing protein</fullName>
    </recommendedName>
</protein>
<evidence type="ECO:0000256" key="1">
    <source>
        <dbReference type="ARBA" id="ARBA00006207"/>
    </source>
</evidence>
<dbReference type="Proteomes" id="UP001300502">
    <property type="component" value="Unassembled WGS sequence"/>
</dbReference>
<dbReference type="GO" id="GO:0005634">
    <property type="term" value="C:nucleus"/>
    <property type="evidence" value="ECO:0007669"/>
    <property type="project" value="TreeGrafter"/>
</dbReference>
<dbReference type="GO" id="GO:0005198">
    <property type="term" value="F:structural molecule activity"/>
    <property type="evidence" value="ECO:0007669"/>
    <property type="project" value="TreeGrafter"/>
</dbReference>
<dbReference type="PANTHER" id="PTHR10539">
    <property type="entry name" value="26S PROTEASOME NON-ATPASE REGULATORY SUBUNIT 13"/>
    <property type="match status" value="1"/>
</dbReference>
<organism evidence="4 5">
    <name type="scientific">Galdieria yellowstonensis</name>
    <dbReference type="NCBI Taxonomy" id="3028027"/>
    <lineage>
        <taxon>Eukaryota</taxon>
        <taxon>Rhodophyta</taxon>
        <taxon>Bangiophyceae</taxon>
        <taxon>Galdieriales</taxon>
        <taxon>Galdieriaceae</taxon>
        <taxon>Galdieria</taxon>
    </lineage>
</organism>
<reference evidence="4 5" key="1">
    <citation type="submission" date="2022-07" db="EMBL/GenBank/DDBJ databases">
        <title>Genome-wide signatures of adaptation to extreme environments.</title>
        <authorList>
            <person name="Cho C.H."/>
            <person name="Yoon H.S."/>
        </authorList>
    </citation>
    <scope>NUCLEOTIDE SEQUENCE [LARGE SCALE GENOMIC DNA]</scope>
    <source>
        <strain evidence="4 5">108.79 E11</strain>
    </source>
</reference>
<dbReference type="InterPro" id="IPR054179">
    <property type="entry name" value="PSD13_N"/>
</dbReference>